<sequence length="164" mass="19419">MDLKYNNLHHLQVGRIGEYWIKLMLTMQGFDTYYSDVDNKAIDFVVRLDNSKHIDIQVKTIRLKKSSYVFVTKKSWAEHEMSRANLYLALVILKEDQYPESYLIPSSAWLRPDELFCDRKYQEKGLKSLDEWGLNISTKNMHLLDPYKLEKQVKILNQLSLTNT</sequence>
<name>A0A127VCE7_9SPHI</name>
<evidence type="ECO:0000313" key="2">
    <source>
        <dbReference type="Proteomes" id="UP000071561"/>
    </source>
</evidence>
<dbReference type="Proteomes" id="UP000071561">
    <property type="component" value="Chromosome"/>
</dbReference>
<dbReference type="InterPro" id="IPR011856">
    <property type="entry name" value="tRNA_endonuc-like_dom_sf"/>
</dbReference>
<reference evidence="1 2" key="1">
    <citation type="submission" date="2016-03" db="EMBL/GenBank/DDBJ databases">
        <title>Complete genome sequence of Pedobacter cryoconitis PAMC 27485.</title>
        <authorList>
            <person name="Lee J."/>
            <person name="Kim O.-S."/>
        </authorList>
    </citation>
    <scope>NUCLEOTIDE SEQUENCE [LARGE SCALE GENOMIC DNA]</scope>
    <source>
        <strain evidence="1 2">PAMC 27485</strain>
    </source>
</reference>
<dbReference type="GO" id="GO:0003676">
    <property type="term" value="F:nucleic acid binding"/>
    <property type="evidence" value="ECO:0007669"/>
    <property type="project" value="InterPro"/>
</dbReference>
<protein>
    <recommendedName>
        <fullName evidence="3">DUF4365 domain-containing protein</fullName>
    </recommendedName>
</protein>
<evidence type="ECO:0008006" key="3">
    <source>
        <dbReference type="Google" id="ProtNLM"/>
    </source>
</evidence>
<gene>
    <name evidence="1" type="ORF">AY601_1993</name>
</gene>
<evidence type="ECO:0000313" key="1">
    <source>
        <dbReference type="EMBL" id="AMP98899.1"/>
    </source>
</evidence>
<dbReference type="EMBL" id="CP014504">
    <property type="protein sequence ID" value="AMP98899.1"/>
    <property type="molecule type" value="Genomic_DNA"/>
</dbReference>
<keyword evidence="2" id="KW-1185">Reference proteome</keyword>
<dbReference type="Gene3D" id="3.40.1350.10">
    <property type="match status" value="1"/>
</dbReference>
<accession>A0A127VCE7</accession>
<organism evidence="1 2">
    <name type="scientific">Pedobacter cryoconitis</name>
    <dbReference type="NCBI Taxonomy" id="188932"/>
    <lineage>
        <taxon>Bacteria</taxon>
        <taxon>Pseudomonadati</taxon>
        <taxon>Bacteroidota</taxon>
        <taxon>Sphingobacteriia</taxon>
        <taxon>Sphingobacteriales</taxon>
        <taxon>Sphingobacteriaceae</taxon>
        <taxon>Pedobacter</taxon>
    </lineage>
</organism>
<dbReference type="RefSeq" id="WP_198163660.1">
    <property type="nucleotide sequence ID" value="NZ_CP014504.1"/>
</dbReference>
<proteinExistence type="predicted"/>
<dbReference type="PATRIC" id="fig|188932.3.peg.2084"/>
<dbReference type="AlphaFoldDB" id="A0A127VCE7"/>
<dbReference type="KEGG" id="pcm:AY601_1993"/>